<keyword evidence="2" id="KW-1185">Reference proteome</keyword>
<sequence length="230" mass="26912">MWTPYGVPGDIPPASLFHGCLRFMDYVEEYMHDRVTRQFRRVQGIPRRAISMGRKTRLAANGKSYKKEYGHADEYWEQIAQYTYTLRDLGREARIDDHTSPEYIQWYAMITHPRVHNPNHGPKDVYVGTMHTASQHRLQPIRQKLFSVSQQALEDPNVQDYVRASLHNMNPYASTGGFPGVHPRSMHHWWGQPNMFPEEQYRQLVQQGWSASPGYEYENLSTNPDDENSE</sequence>
<dbReference type="AlphaFoldDB" id="A0AAV3RDB8"/>
<gene>
    <name evidence="1" type="ORF">LIER_41568</name>
</gene>
<dbReference type="Proteomes" id="UP001454036">
    <property type="component" value="Unassembled WGS sequence"/>
</dbReference>
<name>A0AAV3RDB8_LITER</name>
<protein>
    <recommendedName>
        <fullName evidence="3">Aminotransferase-like plant mobile domain-containing protein</fullName>
    </recommendedName>
</protein>
<reference evidence="1 2" key="1">
    <citation type="submission" date="2024-01" db="EMBL/GenBank/DDBJ databases">
        <title>The complete chloroplast genome sequence of Lithospermum erythrorhizon: insights into the phylogenetic relationship among Boraginaceae species and the maternal lineages of purple gromwells.</title>
        <authorList>
            <person name="Okada T."/>
            <person name="Watanabe K."/>
        </authorList>
    </citation>
    <scope>NUCLEOTIDE SEQUENCE [LARGE SCALE GENOMIC DNA]</scope>
</reference>
<accession>A0AAV3RDB8</accession>
<proteinExistence type="predicted"/>
<comment type="caution">
    <text evidence="1">The sequence shown here is derived from an EMBL/GenBank/DDBJ whole genome shotgun (WGS) entry which is preliminary data.</text>
</comment>
<dbReference type="EMBL" id="BAABME010026308">
    <property type="protein sequence ID" value="GAA0173666.1"/>
    <property type="molecule type" value="Genomic_DNA"/>
</dbReference>
<evidence type="ECO:0000313" key="2">
    <source>
        <dbReference type="Proteomes" id="UP001454036"/>
    </source>
</evidence>
<evidence type="ECO:0008006" key="3">
    <source>
        <dbReference type="Google" id="ProtNLM"/>
    </source>
</evidence>
<organism evidence="1 2">
    <name type="scientific">Lithospermum erythrorhizon</name>
    <name type="common">Purple gromwell</name>
    <name type="synonym">Lithospermum officinale var. erythrorhizon</name>
    <dbReference type="NCBI Taxonomy" id="34254"/>
    <lineage>
        <taxon>Eukaryota</taxon>
        <taxon>Viridiplantae</taxon>
        <taxon>Streptophyta</taxon>
        <taxon>Embryophyta</taxon>
        <taxon>Tracheophyta</taxon>
        <taxon>Spermatophyta</taxon>
        <taxon>Magnoliopsida</taxon>
        <taxon>eudicotyledons</taxon>
        <taxon>Gunneridae</taxon>
        <taxon>Pentapetalae</taxon>
        <taxon>asterids</taxon>
        <taxon>lamiids</taxon>
        <taxon>Boraginales</taxon>
        <taxon>Boraginaceae</taxon>
        <taxon>Boraginoideae</taxon>
        <taxon>Lithospermeae</taxon>
        <taxon>Lithospermum</taxon>
    </lineage>
</organism>
<evidence type="ECO:0000313" key="1">
    <source>
        <dbReference type="EMBL" id="GAA0173666.1"/>
    </source>
</evidence>